<dbReference type="InterPro" id="IPR022398">
    <property type="entry name" value="Peptidase_S8_His-AS"/>
</dbReference>
<comment type="catalytic activity">
    <reaction evidence="5">
        <text>Hydrolysis of proteins with broad specificity for peptide bonds, and a preference for a large uncharged residue in P1. Hydrolyzes peptide amides.</text>
        <dbReference type="EC" id="3.4.21.62"/>
    </reaction>
</comment>
<evidence type="ECO:0000256" key="3">
    <source>
        <dbReference type="ARBA" id="ARBA00022801"/>
    </source>
</evidence>
<evidence type="ECO:0000259" key="11">
    <source>
        <dbReference type="Pfam" id="PF00082"/>
    </source>
</evidence>
<feature type="region of interest" description="Disordered" evidence="9">
    <location>
        <begin position="470"/>
        <end position="540"/>
    </location>
</feature>
<dbReference type="SUPFAM" id="SSF52743">
    <property type="entry name" value="Subtilisin-like"/>
    <property type="match status" value="1"/>
</dbReference>
<evidence type="ECO:0000256" key="7">
    <source>
        <dbReference type="PIRSR" id="PIRSR615500-1"/>
    </source>
</evidence>
<reference evidence="12 13" key="1">
    <citation type="submission" date="2018-08" db="EMBL/GenBank/DDBJ databases">
        <title>Aphanomyces genome sequencing and annotation.</title>
        <authorList>
            <person name="Minardi D."/>
            <person name="Oidtmann B."/>
            <person name="Van Der Giezen M."/>
            <person name="Studholme D.J."/>
        </authorList>
    </citation>
    <scope>NUCLEOTIDE SEQUENCE [LARGE SCALE GENOMIC DNA]</scope>
    <source>
        <strain evidence="12 13">Si</strain>
    </source>
</reference>
<feature type="region of interest" description="Disordered" evidence="9">
    <location>
        <begin position="360"/>
        <end position="380"/>
    </location>
</feature>
<accession>A0A3R6ZC10</accession>
<evidence type="ECO:0000256" key="6">
    <source>
        <dbReference type="ARBA" id="ARBA00023619"/>
    </source>
</evidence>
<evidence type="ECO:0000313" key="12">
    <source>
        <dbReference type="EMBL" id="RHY36119.1"/>
    </source>
</evidence>
<dbReference type="GO" id="GO:0004252">
    <property type="term" value="F:serine-type endopeptidase activity"/>
    <property type="evidence" value="ECO:0007669"/>
    <property type="project" value="UniProtKB-UniRule"/>
</dbReference>
<dbReference type="PRINTS" id="PR00723">
    <property type="entry name" value="SUBTILISIN"/>
</dbReference>
<dbReference type="Gene3D" id="3.40.50.200">
    <property type="entry name" value="Peptidase S8/S53 domain"/>
    <property type="match status" value="1"/>
</dbReference>
<keyword evidence="10" id="KW-0732">Signal</keyword>
<evidence type="ECO:0000256" key="5">
    <source>
        <dbReference type="ARBA" id="ARBA00023529"/>
    </source>
</evidence>
<feature type="active site" description="Charge relay system" evidence="7 8">
    <location>
        <position position="399"/>
    </location>
</feature>
<feature type="compositionally biased region" description="Low complexity" evidence="9">
    <location>
        <begin position="473"/>
        <end position="520"/>
    </location>
</feature>
<dbReference type="PANTHER" id="PTHR43806:SF67">
    <property type="entry name" value="EGF-LIKE DOMAIN-CONTAINING PROTEIN"/>
    <property type="match status" value="1"/>
</dbReference>
<dbReference type="Pfam" id="PF00082">
    <property type="entry name" value="Peptidase_S8"/>
    <property type="match status" value="1"/>
</dbReference>
<dbReference type="PROSITE" id="PS00137">
    <property type="entry name" value="SUBTILASE_HIS"/>
    <property type="match status" value="1"/>
</dbReference>
<evidence type="ECO:0000256" key="2">
    <source>
        <dbReference type="ARBA" id="ARBA00022670"/>
    </source>
</evidence>
<comment type="similarity">
    <text evidence="1 8">Belongs to the peptidase S8 family.</text>
</comment>
<feature type="chain" id="PRO_5018663115" description="subtilisin" evidence="10">
    <location>
        <begin position="17"/>
        <end position="670"/>
    </location>
</feature>
<evidence type="ECO:0000313" key="13">
    <source>
        <dbReference type="Proteomes" id="UP000283543"/>
    </source>
</evidence>
<dbReference type="EMBL" id="QUTB01012169">
    <property type="protein sequence ID" value="RHY36119.1"/>
    <property type="molecule type" value="Genomic_DNA"/>
</dbReference>
<dbReference type="Proteomes" id="UP000283543">
    <property type="component" value="Unassembled WGS sequence"/>
</dbReference>
<gene>
    <name evidence="12" type="ORF">DYB34_006961</name>
</gene>
<evidence type="ECO:0000256" key="4">
    <source>
        <dbReference type="ARBA" id="ARBA00022825"/>
    </source>
</evidence>
<feature type="signal peptide" evidence="10">
    <location>
        <begin position="1"/>
        <end position="16"/>
    </location>
</feature>
<dbReference type="InterPro" id="IPR050131">
    <property type="entry name" value="Peptidase_S8_subtilisin-like"/>
</dbReference>
<dbReference type="InterPro" id="IPR015500">
    <property type="entry name" value="Peptidase_S8_subtilisin-rel"/>
</dbReference>
<dbReference type="InterPro" id="IPR023828">
    <property type="entry name" value="Peptidase_S8_Ser-AS"/>
</dbReference>
<organism evidence="12 13">
    <name type="scientific">Aphanomyces astaci</name>
    <name type="common">Crayfish plague agent</name>
    <dbReference type="NCBI Taxonomy" id="112090"/>
    <lineage>
        <taxon>Eukaryota</taxon>
        <taxon>Sar</taxon>
        <taxon>Stramenopiles</taxon>
        <taxon>Oomycota</taxon>
        <taxon>Saprolegniomycetes</taxon>
        <taxon>Saprolegniales</taxon>
        <taxon>Verrucalvaceae</taxon>
        <taxon>Aphanomyces</taxon>
    </lineage>
</organism>
<protein>
    <recommendedName>
        <fullName evidence="6">subtilisin</fullName>
        <ecNumber evidence="6">3.4.21.62</ecNumber>
    </recommendedName>
</protein>
<dbReference type="AlphaFoldDB" id="A0A3R6ZC10"/>
<name>A0A3R6ZC10_APHAT</name>
<dbReference type="InterPro" id="IPR036852">
    <property type="entry name" value="Peptidase_S8/S53_dom_sf"/>
</dbReference>
<evidence type="ECO:0000256" key="8">
    <source>
        <dbReference type="PROSITE-ProRule" id="PRU01240"/>
    </source>
</evidence>
<proteinExistence type="inferred from homology"/>
<dbReference type="VEuPathDB" id="FungiDB:H257_14143"/>
<dbReference type="PANTHER" id="PTHR43806">
    <property type="entry name" value="PEPTIDASE S8"/>
    <property type="match status" value="1"/>
</dbReference>
<feature type="active site" description="Charge relay system" evidence="7 8">
    <location>
        <position position="193"/>
    </location>
</feature>
<dbReference type="GO" id="GO:0006508">
    <property type="term" value="P:proteolysis"/>
    <property type="evidence" value="ECO:0007669"/>
    <property type="project" value="UniProtKB-KW"/>
</dbReference>
<evidence type="ECO:0000256" key="10">
    <source>
        <dbReference type="SAM" id="SignalP"/>
    </source>
</evidence>
<dbReference type="PROSITE" id="PS51892">
    <property type="entry name" value="SUBTILASE"/>
    <property type="match status" value="1"/>
</dbReference>
<feature type="active site" description="Charge relay system" evidence="7 8">
    <location>
        <position position="229"/>
    </location>
</feature>
<feature type="domain" description="Peptidase S8/S53" evidence="11">
    <location>
        <begin position="184"/>
        <end position="460"/>
    </location>
</feature>
<sequence length="670" mass="71308">MVKLTFIAAFAALATAKIAPSIHRHLESNEDVDVVIEFKGGNQPALETARLQRASFKDRGSGIAHVRSLLESNMKTSQRAAVELLSLQPRSFTTRVESFYINGNMHVYGANRLVLDELATLDNVACIRQPVTAQISPVSFDDDDTDVGIPQGWADNNATSTRAANEWGVNLINAPAVWANGNRGEGVVVGIIDTGAIHTHDDLKGNWRSTYGWFDPTDKTPTPIDRNGHGTHVAGSAVGQNGIGVAPGATWIACRGCTVTTYCSEAALIGCAQWMLCPTDVTGKNPKCELAPDVINNSWGGKFSNKMQAVVDAWRAADIIPVICNGNSGRKCSTTWTPADYKNVIAVGNVGADDKLFAESSRGPTADGRIKPDVSGPGNRVRSAWHTGNSAYQIMTGTSMASPHVAGAIALYLSANKGAKYDQVYKAFTTTADTKTLTPYNENCGGVSDSKYPNNNYGFGRINVASAIGGGVAPPSSSTSAPSPSKPSASDPSTPATSTRRPFPSFPMTSPSSPSKPSASDGDADRNPRPNKKAKTAESSSLLAKLEVLQKEVGDAVAMNAVQFETLSERLVAVTARAYNLPLSHEWSLDSEFQPVPKAIPGHPARYSPPEGLDEKTVFDVGDVPPPPVHDLIATVRNVDGINRHDQLDATHWLYNDPPLAHHSSSTNSQ</sequence>
<dbReference type="VEuPathDB" id="FungiDB:H257_13820"/>
<dbReference type="EC" id="3.4.21.62" evidence="6"/>
<keyword evidence="2 8" id="KW-0645">Protease</keyword>
<dbReference type="InterPro" id="IPR000209">
    <property type="entry name" value="Peptidase_S8/S53_dom"/>
</dbReference>
<evidence type="ECO:0000256" key="1">
    <source>
        <dbReference type="ARBA" id="ARBA00011073"/>
    </source>
</evidence>
<keyword evidence="4 8" id="KW-0720">Serine protease</keyword>
<keyword evidence="3 8" id="KW-0378">Hydrolase</keyword>
<evidence type="ECO:0000256" key="9">
    <source>
        <dbReference type="SAM" id="MobiDB-lite"/>
    </source>
</evidence>
<comment type="caution">
    <text evidence="12">The sequence shown here is derived from an EMBL/GenBank/DDBJ whole genome shotgun (WGS) entry which is preliminary data.</text>
</comment>
<dbReference type="PROSITE" id="PS00138">
    <property type="entry name" value="SUBTILASE_SER"/>
    <property type="match status" value="1"/>
</dbReference>